<evidence type="ECO:0000256" key="9">
    <source>
        <dbReference type="RuleBase" id="RU369079"/>
    </source>
</evidence>
<dbReference type="InterPro" id="IPR055348">
    <property type="entry name" value="DctQ"/>
</dbReference>
<evidence type="ECO:0000313" key="14">
    <source>
        <dbReference type="Proteomes" id="UP000604473"/>
    </source>
</evidence>
<comment type="subcellular location">
    <subcellularLocation>
        <location evidence="1 9">Cell inner membrane</location>
        <topology evidence="1 9">Multi-pass membrane protein</topology>
    </subcellularLocation>
</comment>
<gene>
    <name evidence="12" type="ORF">JMM60_06075</name>
    <name evidence="11" type="ORF">NHU_01311</name>
</gene>
<keyword evidence="4 9" id="KW-0997">Cell inner membrane</keyword>
<comment type="subunit">
    <text evidence="9">The complex comprises the extracytoplasmic solute receptor protein and the two transmembrane proteins.</text>
</comment>
<feature type="domain" description="Tripartite ATP-independent periplasmic transporters DctQ component" evidence="10">
    <location>
        <begin position="33"/>
        <end position="163"/>
    </location>
</feature>
<reference evidence="11 13" key="1">
    <citation type="submission" date="2015-02" db="EMBL/GenBank/DDBJ databases">
        <title>Genome sequene of Rhodovulum sulfidophilum DSM 2351.</title>
        <authorList>
            <person name="Nagao N."/>
        </authorList>
    </citation>
    <scope>NUCLEOTIDE SEQUENCE [LARGE SCALE GENOMIC DNA]</scope>
    <source>
        <strain evidence="11 13">DSM 2351</strain>
    </source>
</reference>
<protein>
    <recommendedName>
        <fullName evidence="9">TRAP transporter small permease protein</fullName>
    </recommendedName>
</protein>
<evidence type="ECO:0000313" key="12">
    <source>
        <dbReference type="EMBL" id="MBL3608374.1"/>
    </source>
</evidence>
<evidence type="ECO:0000256" key="3">
    <source>
        <dbReference type="ARBA" id="ARBA00022475"/>
    </source>
</evidence>
<keyword evidence="5 9" id="KW-0812">Transmembrane</keyword>
<dbReference type="Proteomes" id="UP000064912">
    <property type="component" value="Chromosome"/>
</dbReference>
<proteinExistence type="inferred from homology"/>
<dbReference type="AlphaFoldDB" id="A0A0D6B0R1"/>
<dbReference type="eggNOG" id="COG4665">
    <property type="taxonomic scope" value="Bacteria"/>
</dbReference>
<keyword evidence="7 9" id="KW-0472">Membrane</keyword>
<evidence type="ECO:0000256" key="7">
    <source>
        <dbReference type="ARBA" id="ARBA00023136"/>
    </source>
</evidence>
<name>A0A0D6B0R1_RHOSU</name>
<dbReference type="EMBL" id="JAESJJ010000005">
    <property type="protein sequence ID" value="MBL3608374.1"/>
    <property type="molecule type" value="Genomic_DNA"/>
</dbReference>
<dbReference type="Proteomes" id="UP000604473">
    <property type="component" value="Unassembled WGS sequence"/>
</dbReference>
<sequence length="179" mass="19498">MTRATALTAYLRLCHWLDRATLAFCVVAALFLTGATLAIVILRYGFGTGSIQFQNAADYAFASLLVFSIPVTLARGGHVRVEVFSERLSPRYIRIADIVAVLVFLIPVFGLMIRAFWPDLSYSWSIREGAIETGGLGGLYIVKSALPLASALMILQGIAMILKPSGKPSERGKDMQETL</sequence>
<reference evidence="12 14" key="2">
    <citation type="submission" date="2021-01" db="EMBL/GenBank/DDBJ databases">
        <title>Draft genomes of Rhodovulum sulfidophilum.</title>
        <authorList>
            <person name="Guzman M.S."/>
        </authorList>
    </citation>
    <scope>NUCLEOTIDE SEQUENCE [LARGE SCALE GENOMIC DNA]</scope>
    <source>
        <strain evidence="12 14">AB35</strain>
    </source>
</reference>
<evidence type="ECO:0000256" key="5">
    <source>
        <dbReference type="ARBA" id="ARBA00022692"/>
    </source>
</evidence>
<feature type="transmembrane region" description="Helical" evidence="9">
    <location>
        <begin position="137"/>
        <end position="162"/>
    </location>
</feature>
<feature type="transmembrane region" description="Helical" evidence="9">
    <location>
        <begin position="21"/>
        <end position="44"/>
    </location>
</feature>
<keyword evidence="14" id="KW-1185">Reference proteome</keyword>
<dbReference type="RefSeq" id="WP_060834292.1">
    <property type="nucleotide sequence ID" value="NZ_JAESJD010000026.1"/>
</dbReference>
<dbReference type="GO" id="GO:0005886">
    <property type="term" value="C:plasma membrane"/>
    <property type="evidence" value="ECO:0007669"/>
    <property type="project" value="UniProtKB-SubCell"/>
</dbReference>
<dbReference type="Pfam" id="PF04290">
    <property type="entry name" value="DctQ"/>
    <property type="match status" value="1"/>
</dbReference>
<dbReference type="InterPro" id="IPR007387">
    <property type="entry name" value="TRAP_DctQ"/>
</dbReference>
<keyword evidence="3" id="KW-1003">Cell membrane</keyword>
<dbReference type="PANTHER" id="PTHR35011">
    <property type="entry name" value="2,3-DIKETO-L-GULONATE TRAP TRANSPORTER SMALL PERMEASE PROTEIN YIAM"/>
    <property type="match status" value="1"/>
</dbReference>
<comment type="similarity">
    <text evidence="8 9">Belongs to the TRAP transporter small permease family.</text>
</comment>
<evidence type="ECO:0000256" key="2">
    <source>
        <dbReference type="ARBA" id="ARBA00022448"/>
    </source>
</evidence>
<evidence type="ECO:0000259" key="10">
    <source>
        <dbReference type="Pfam" id="PF04290"/>
    </source>
</evidence>
<feature type="transmembrane region" description="Helical" evidence="9">
    <location>
        <begin position="56"/>
        <end position="74"/>
    </location>
</feature>
<dbReference type="KEGG" id="rsu:NHU_01311"/>
<evidence type="ECO:0000313" key="13">
    <source>
        <dbReference type="Proteomes" id="UP000064912"/>
    </source>
</evidence>
<evidence type="ECO:0000256" key="4">
    <source>
        <dbReference type="ARBA" id="ARBA00022519"/>
    </source>
</evidence>
<evidence type="ECO:0000256" key="8">
    <source>
        <dbReference type="ARBA" id="ARBA00038436"/>
    </source>
</evidence>
<feature type="transmembrane region" description="Helical" evidence="9">
    <location>
        <begin position="95"/>
        <end position="117"/>
    </location>
</feature>
<organism evidence="11 13">
    <name type="scientific">Rhodovulum sulfidophilum</name>
    <name type="common">Rhodobacter sulfidophilus</name>
    <dbReference type="NCBI Taxonomy" id="35806"/>
    <lineage>
        <taxon>Bacteria</taxon>
        <taxon>Pseudomonadati</taxon>
        <taxon>Pseudomonadota</taxon>
        <taxon>Alphaproteobacteria</taxon>
        <taxon>Rhodobacterales</taxon>
        <taxon>Paracoccaceae</taxon>
        <taxon>Rhodovulum</taxon>
    </lineage>
</organism>
<dbReference type="GO" id="GO:0022857">
    <property type="term" value="F:transmembrane transporter activity"/>
    <property type="evidence" value="ECO:0007669"/>
    <property type="project" value="UniProtKB-UniRule"/>
</dbReference>
<dbReference type="PATRIC" id="fig|35806.4.peg.1354"/>
<keyword evidence="2 9" id="KW-0813">Transport</keyword>
<keyword evidence="6 9" id="KW-1133">Transmembrane helix</keyword>
<evidence type="ECO:0000256" key="6">
    <source>
        <dbReference type="ARBA" id="ARBA00022989"/>
    </source>
</evidence>
<comment type="function">
    <text evidence="9">Part of the tripartite ATP-independent periplasmic (TRAP) transport system.</text>
</comment>
<accession>A0A0D6B0R1</accession>
<evidence type="ECO:0000256" key="1">
    <source>
        <dbReference type="ARBA" id="ARBA00004429"/>
    </source>
</evidence>
<dbReference type="EMBL" id="AP014800">
    <property type="protein sequence ID" value="BAQ68470.1"/>
    <property type="molecule type" value="Genomic_DNA"/>
</dbReference>
<dbReference type="PANTHER" id="PTHR35011:SF4">
    <property type="entry name" value="SLL1102 PROTEIN"/>
    <property type="match status" value="1"/>
</dbReference>
<evidence type="ECO:0000313" key="11">
    <source>
        <dbReference type="EMBL" id="BAQ68470.1"/>
    </source>
</evidence>